<dbReference type="GO" id="GO:0016226">
    <property type="term" value="P:iron-sulfur cluster assembly"/>
    <property type="evidence" value="ECO:0007669"/>
    <property type="project" value="InterPro"/>
</dbReference>
<dbReference type="GO" id="GO:0051539">
    <property type="term" value="F:4 iron, 4 sulfur cluster binding"/>
    <property type="evidence" value="ECO:0007669"/>
    <property type="project" value="TreeGrafter"/>
</dbReference>
<evidence type="ECO:0000313" key="4">
    <source>
        <dbReference type="Proteomes" id="UP000185511"/>
    </source>
</evidence>
<reference evidence="4" key="1">
    <citation type="submission" date="2016-06" db="EMBL/GenBank/DDBJ databases">
        <title>Complete genome sequence of Actinoalloteichus fjordicus DSM 46855 (=ADI127-17), type strain of the new species Actinoalloteichus fjordicus.</title>
        <authorList>
            <person name="Ruckert C."/>
            <person name="Nouioui I."/>
            <person name="Willmese J."/>
            <person name="van Wezel G."/>
            <person name="Klenk H.-P."/>
            <person name="Kalinowski J."/>
            <person name="Zotchev S.B."/>
        </authorList>
    </citation>
    <scope>NUCLEOTIDE SEQUENCE [LARGE SCALE GENOMIC DNA]</scope>
    <source>
        <strain evidence="4">ADI127-7</strain>
    </source>
</reference>
<dbReference type="EMBL" id="CP016076">
    <property type="protein sequence ID" value="APU15564.1"/>
    <property type="molecule type" value="Genomic_DNA"/>
</dbReference>
<dbReference type="KEGG" id="acad:UA74_17680"/>
<accession>A0AAC9LEU5</accession>
<proteinExistence type="predicted"/>
<keyword evidence="2" id="KW-0067">ATP-binding</keyword>
<dbReference type="InterPro" id="IPR033756">
    <property type="entry name" value="YlxH/NBP35"/>
</dbReference>
<dbReference type="GO" id="GO:0005524">
    <property type="term" value="F:ATP binding"/>
    <property type="evidence" value="ECO:0007669"/>
    <property type="project" value="UniProtKB-KW"/>
</dbReference>
<dbReference type="PANTHER" id="PTHR42961">
    <property type="entry name" value="IRON-SULFUR PROTEIN NUBPL"/>
    <property type="match status" value="1"/>
</dbReference>
<protein>
    <submittedName>
        <fullName evidence="3">Anion-transporting ATPase/ParA/MinD ATPase like</fullName>
    </submittedName>
</protein>
<dbReference type="Pfam" id="PF10609">
    <property type="entry name" value="ParA"/>
    <property type="match status" value="1"/>
</dbReference>
<dbReference type="AlphaFoldDB" id="A0AAC9LEU5"/>
<dbReference type="Gene3D" id="3.40.50.300">
    <property type="entry name" value="P-loop containing nucleotide triphosphate hydrolases"/>
    <property type="match status" value="1"/>
</dbReference>
<evidence type="ECO:0000256" key="1">
    <source>
        <dbReference type="ARBA" id="ARBA00022741"/>
    </source>
</evidence>
<evidence type="ECO:0000313" key="3">
    <source>
        <dbReference type="EMBL" id="APU15564.1"/>
    </source>
</evidence>
<dbReference type="InterPro" id="IPR044304">
    <property type="entry name" value="NUBPL-like"/>
</dbReference>
<organism evidence="3 4">
    <name type="scientific">Actinoalloteichus fjordicus</name>
    <dbReference type="NCBI Taxonomy" id="1612552"/>
    <lineage>
        <taxon>Bacteria</taxon>
        <taxon>Bacillati</taxon>
        <taxon>Actinomycetota</taxon>
        <taxon>Actinomycetes</taxon>
        <taxon>Pseudonocardiales</taxon>
        <taxon>Pseudonocardiaceae</taxon>
        <taxon>Actinoalloteichus</taxon>
    </lineage>
</organism>
<name>A0AAC9LEU5_9PSEU</name>
<dbReference type="PANTHER" id="PTHR42961:SF2">
    <property type="entry name" value="IRON-SULFUR PROTEIN NUBPL"/>
    <property type="match status" value="1"/>
</dbReference>
<dbReference type="Proteomes" id="UP000185511">
    <property type="component" value="Chromosome"/>
</dbReference>
<keyword evidence="4" id="KW-1185">Reference proteome</keyword>
<dbReference type="InterPro" id="IPR027417">
    <property type="entry name" value="P-loop_NTPase"/>
</dbReference>
<gene>
    <name evidence="3" type="ORF">UA74_17680</name>
</gene>
<dbReference type="SUPFAM" id="SSF52540">
    <property type="entry name" value="P-loop containing nucleoside triphosphate hydrolases"/>
    <property type="match status" value="1"/>
</dbReference>
<keyword evidence="1" id="KW-0547">Nucleotide-binding</keyword>
<sequence length="253" mass="26041">MGATRAITDIPVIAVVSGKGGVGKTSVAVALARRLVAAGRKVGLVDADLHGPDVPRMLGLRRDVPAKSLTIANWVGGRNSGIEAMEVDGFKVASVGFLLAGQQGFAVDASIGDMMLGRLIRDTRWGDVDTLVVDLPPGTGDVQQALLALAGPVAAVLVVTPAEVAHLDTNRALTILKDARVTIIGGVENMVYLECGGCGEATALHDPAPEERTIWARNVPKLASLPYRVGGAIGDADIAPVVSSVTGYLGRAL</sequence>
<dbReference type="RefSeq" id="WP_075764942.1">
    <property type="nucleotide sequence ID" value="NZ_CP016076.1"/>
</dbReference>
<evidence type="ECO:0000256" key="2">
    <source>
        <dbReference type="ARBA" id="ARBA00022840"/>
    </source>
</evidence>